<gene>
    <name evidence="2" type="ORF">HanXRQr2_Chr15g0711551</name>
</gene>
<evidence type="ECO:0000313" key="3">
    <source>
        <dbReference type="Proteomes" id="UP000215914"/>
    </source>
</evidence>
<name>A0A9K3E391_HELAN</name>
<protein>
    <recommendedName>
        <fullName evidence="1">DUF4378 domain-containing protein</fullName>
    </recommendedName>
</protein>
<feature type="domain" description="DUF4378" evidence="1">
    <location>
        <begin position="68"/>
        <end position="231"/>
    </location>
</feature>
<dbReference type="GO" id="GO:0051513">
    <property type="term" value="P:regulation of monopolar cell growth"/>
    <property type="evidence" value="ECO:0007669"/>
    <property type="project" value="InterPro"/>
</dbReference>
<dbReference type="InterPro" id="IPR033334">
    <property type="entry name" value="LNG1/2"/>
</dbReference>
<dbReference type="Pfam" id="PF14309">
    <property type="entry name" value="DUF4378"/>
    <property type="match status" value="1"/>
</dbReference>
<sequence length="254" mass="29054">MTVQLTSVTCVFGFTDYSNFCIDETEWNQVGVYNLATRTVASEFHQTELLNSADGERAKYPCKSTNGDHKYIKEILSASGFLKDPDSAIRIAQLHSTGSMIKPELFHILEKTNEECNKNNPSSNSREKVRRKLIFDSVNDILFHKLVMSGFSGKRCARFVDGEKLLTEVWLEIDGLESSSERYVYDEDDGIKILVSADLNKSSQDWDEYYYEVPGLVLDIERLIFKDLIDEVVNADAAGVRHRQVRHCRRLFSM</sequence>
<dbReference type="PANTHER" id="PTHR31680:SF15">
    <property type="entry name" value="PROTEIN LONGIFOLIA 2"/>
    <property type="match status" value="1"/>
</dbReference>
<dbReference type="EMBL" id="MNCJ02000330">
    <property type="protein sequence ID" value="KAF5766115.1"/>
    <property type="molecule type" value="Genomic_DNA"/>
</dbReference>
<dbReference type="AlphaFoldDB" id="A0A9K3E391"/>
<dbReference type="PANTHER" id="PTHR31680">
    <property type="entry name" value="LONGIFOLIA PROTEIN"/>
    <property type="match status" value="1"/>
</dbReference>
<keyword evidence="3" id="KW-1185">Reference proteome</keyword>
<accession>A0A9K3E391</accession>
<reference evidence="2" key="2">
    <citation type="submission" date="2020-06" db="EMBL/GenBank/DDBJ databases">
        <title>Helianthus annuus Genome sequencing and assembly Release 2.</title>
        <authorList>
            <person name="Gouzy J."/>
            <person name="Langlade N."/>
            <person name="Munos S."/>
        </authorList>
    </citation>
    <scope>NUCLEOTIDE SEQUENCE</scope>
    <source>
        <tissue evidence="2">Leaves</tissue>
    </source>
</reference>
<reference evidence="2" key="1">
    <citation type="journal article" date="2017" name="Nature">
        <title>The sunflower genome provides insights into oil metabolism, flowering and Asterid evolution.</title>
        <authorList>
            <person name="Badouin H."/>
            <person name="Gouzy J."/>
            <person name="Grassa C.J."/>
            <person name="Murat F."/>
            <person name="Staton S.E."/>
            <person name="Cottret L."/>
            <person name="Lelandais-Briere C."/>
            <person name="Owens G.L."/>
            <person name="Carrere S."/>
            <person name="Mayjonade B."/>
            <person name="Legrand L."/>
            <person name="Gill N."/>
            <person name="Kane N.C."/>
            <person name="Bowers J.E."/>
            <person name="Hubner S."/>
            <person name="Bellec A."/>
            <person name="Berard A."/>
            <person name="Berges H."/>
            <person name="Blanchet N."/>
            <person name="Boniface M.C."/>
            <person name="Brunel D."/>
            <person name="Catrice O."/>
            <person name="Chaidir N."/>
            <person name="Claudel C."/>
            <person name="Donnadieu C."/>
            <person name="Faraut T."/>
            <person name="Fievet G."/>
            <person name="Helmstetter N."/>
            <person name="King M."/>
            <person name="Knapp S.J."/>
            <person name="Lai Z."/>
            <person name="Le Paslier M.C."/>
            <person name="Lippi Y."/>
            <person name="Lorenzon L."/>
            <person name="Mandel J.R."/>
            <person name="Marage G."/>
            <person name="Marchand G."/>
            <person name="Marquand E."/>
            <person name="Bret-Mestries E."/>
            <person name="Morien E."/>
            <person name="Nambeesan S."/>
            <person name="Nguyen T."/>
            <person name="Pegot-Espagnet P."/>
            <person name="Pouilly N."/>
            <person name="Raftis F."/>
            <person name="Sallet E."/>
            <person name="Schiex T."/>
            <person name="Thomas J."/>
            <person name="Vandecasteele C."/>
            <person name="Vares D."/>
            <person name="Vear F."/>
            <person name="Vautrin S."/>
            <person name="Crespi M."/>
            <person name="Mangin B."/>
            <person name="Burke J.M."/>
            <person name="Salse J."/>
            <person name="Munos S."/>
            <person name="Vincourt P."/>
            <person name="Rieseberg L.H."/>
            <person name="Langlade N.B."/>
        </authorList>
    </citation>
    <scope>NUCLEOTIDE SEQUENCE</scope>
    <source>
        <tissue evidence="2">Leaves</tissue>
    </source>
</reference>
<dbReference type="Proteomes" id="UP000215914">
    <property type="component" value="Unassembled WGS sequence"/>
</dbReference>
<comment type="caution">
    <text evidence="2">The sequence shown here is derived from an EMBL/GenBank/DDBJ whole genome shotgun (WGS) entry which is preliminary data.</text>
</comment>
<evidence type="ECO:0000259" key="1">
    <source>
        <dbReference type="Pfam" id="PF14309"/>
    </source>
</evidence>
<dbReference type="InterPro" id="IPR025486">
    <property type="entry name" value="DUF4378"/>
</dbReference>
<dbReference type="Gramene" id="mRNA:HanXRQr2_Chr15g0711551">
    <property type="protein sequence ID" value="CDS:HanXRQr2_Chr15g0711551.1"/>
    <property type="gene ID" value="HanXRQr2_Chr15g0711551"/>
</dbReference>
<proteinExistence type="predicted"/>
<evidence type="ECO:0000313" key="2">
    <source>
        <dbReference type="EMBL" id="KAF5766115.1"/>
    </source>
</evidence>
<organism evidence="2 3">
    <name type="scientific">Helianthus annuus</name>
    <name type="common">Common sunflower</name>
    <dbReference type="NCBI Taxonomy" id="4232"/>
    <lineage>
        <taxon>Eukaryota</taxon>
        <taxon>Viridiplantae</taxon>
        <taxon>Streptophyta</taxon>
        <taxon>Embryophyta</taxon>
        <taxon>Tracheophyta</taxon>
        <taxon>Spermatophyta</taxon>
        <taxon>Magnoliopsida</taxon>
        <taxon>eudicotyledons</taxon>
        <taxon>Gunneridae</taxon>
        <taxon>Pentapetalae</taxon>
        <taxon>asterids</taxon>
        <taxon>campanulids</taxon>
        <taxon>Asterales</taxon>
        <taxon>Asteraceae</taxon>
        <taxon>Asteroideae</taxon>
        <taxon>Heliantheae alliance</taxon>
        <taxon>Heliantheae</taxon>
        <taxon>Helianthus</taxon>
    </lineage>
</organism>